<dbReference type="RefSeq" id="WP_087038399.1">
    <property type="nucleotide sequence ID" value="NZ_CP021377.1"/>
</dbReference>
<gene>
    <name evidence="1" type="ORF">CBP31_14665</name>
</gene>
<evidence type="ECO:0000313" key="1">
    <source>
        <dbReference type="EMBL" id="ART83723.1"/>
    </source>
</evidence>
<sequence>MSFCYGDLISLFNQCFAASHNTRLELSDGEPIYLPADSQIDHHRILFAHGFFASALHEVAHWMLAGDARRLQEDYGYWYCPDGRDGTQQSQFEGVEVKPQAIEWALSLCCGFHFNVSCDNLNGSVEPDRHAFKARVREQALYYVEQGFPERPQILMQALAKHYGQALPTAASFSL</sequence>
<dbReference type="EMBL" id="CP021377">
    <property type="protein sequence ID" value="ART83723.1"/>
    <property type="molecule type" value="Genomic_DNA"/>
</dbReference>
<name>A0A1Y0D837_9GAMM</name>
<keyword evidence="2" id="KW-1185">Reference proteome</keyword>
<dbReference type="Pfam" id="PF04315">
    <property type="entry name" value="EpmC"/>
    <property type="match status" value="1"/>
</dbReference>
<proteinExistence type="predicted"/>
<accession>A0A1Y0D837</accession>
<evidence type="ECO:0000313" key="2">
    <source>
        <dbReference type="Proteomes" id="UP000243937"/>
    </source>
</evidence>
<dbReference type="AlphaFoldDB" id="A0A1Y0D837"/>
<organism evidence="1 2">
    <name type="scientific">Oceanisphaera profunda</name>
    <dbReference type="NCBI Taxonomy" id="1416627"/>
    <lineage>
        <taxon>Bacteria</taxon>
        <taxon>Pseudomonadati</taxon>
        <taxon>Pseudomonadota</taxon>
        <taxon>Gammaproteobacteria</taxon>
        <taxon>Aeromonadales</taxon>
        <taxon>Aeromonadaceae</taxon>
        <taxon>Oceanisphaera</taxon>
    </lineage>
</organism>
<protein>
    <submittedName>
        <fullName evidence="1">Elongation factor P hydroxylase</fullName>
    </submittedName>
</protein>
<dbReference type="InterPro" id="IPR007411">
    <property type="entry name" value="EpmC"/>
</dbReference>
<keyword evidence="1" id="KW-0648">Protein biosynthesis</keyword>
<keyword evidence="1" id="KW-0251">Elongation factor</keyword>
<dbReference type="Proteomes" id="UP000243937">
    <property type="component" value="Chromosome"/>
</dbReference>
<reference evidence="1 2" key="1">
    <citation type="journal article" date="2014" name="Int. J. Syst. Evol. Microbiol.">
        <title>Oceanisphaera profunda sp. nov., a marine bacterium isolated from deep-sea sediment, and emended description of the genus Oceanisphaera.</title>
        <authorList>
            <person name="Xu Z."/>
            <person name="Zhang X.Y."/>
            <person name="Su H.N."/>
            <person name="Yu Z.C."/>
            <person name="Liu C."/>
            <person name="Li H."/>
            <person name="Chen X.L."/>
            <person name="Song X.Y."/>
            <person name="Xie B.B."/>
            <person name="Qin Q.L."/>
            <person name="Zhou B.C."/>
            <person name="Shi M."/>
            <person name="Huang Y."/>
            <person name="Zhang Y.Z."/>
        </authorList>
    </citation>
    <scope>NUCLEOTIDE SEQUENCE [LARGE SCALE GENOMIC DNA]</scope>
    <source>
        <strain evidence="1 2">SM1222</strain>
    </source>
</reference>
<dbReference type="OrthoDB" id="5298591at2"/>
<dbReference type="KEGG" id="opf:CBP31_14665"/>
<dbReference type="GO" id="GO:0003746">
    <property type="term" value="F:translation elongation factor activity"/>
    <property type="evidence" value="ECO:0007669"/>
    <property type="project" value="UniProtKB-KW"/>
</dbReference>